<keyword evidence="1" id="KW-1185">Reference proteome</keyword>
<protein>
    <submittedName>
        <fullName evidence="2">Uncharacterized protein</fullName>
    </submittedName>
</protein>
<accession>A0A915L4W1</accession>
<dbReference type="AlphaFoldDB" id="A0A915L4W1"/>
<reference evidence="2" key="1">
    <citation type="submission" date="2022-11" db="UniProtKB">
        <authorList>
            <consortium name="WormBaseParasite"/>
        </authorList>
    </citation>
    <scope>IDENTIFICATION</scope>
</reference>
<sequence length="132" mass="14406">MEGLQNTEIKIQSKIKTGCEVLKFKAPKSEKSIDSATDRVDDAKLLISCENVDRCQRLNNGIDFDEVSPFPILSIQQLLIVNQKDGSVQRLLLPSPLPLSDPSAQYILGQSLSVTPSGLCFAPSSSVRCVKT</sequence>
<name>A0A915L4W1_ROMCU</name>
<proteinExistence type="predicted"/>
<evidence type="ECO:0000313" key="1">
    <source>
        <dbReference type="Proteomes" id="UP000887565"/>
    </source>
</evidence>
<organism evidence="1 2">
    <name type="scientific">Romanomermis culicivorax</name>
    <name type="common">Nematode worm</name>
    <dbReference type="NCBI Taxonomy" id="13658"/>
    <lineage>
        <taxon>Eukaryota</taxon>
        <taxon>Metazoa</taxon>
        <taxon>Ecdysozoa</taxon>
        <taxon>Nematoda</taxon>
        <taxon>Enoplea</taxon>
        <taxon>Dorylaimia</taxon>
        <taxon>Mermithida</taxon>
        <taxon>Mermithoidea</taxon>
        <taxon>Mermithidae</taxon>
        <taxon>Romanomermis</taxon>
    </lineage>
</organism>
<dbReference type="WBParaSite" id="nRc.2.0.1.t46120-RA">
    <property type="protein sequence ID" value="nRc.2.0.1.t46120-RA"/>
    <property type="gene ID" value="nRc.2.0.1.g46120"/>
</dbReference>
<dbReference type="Proteomes" id="UP000887565">
    <property type="component" value="Unplaced"/>
</dbReference>
<evidence type="ECO:0000313" key="2">
    <source>
        <dbReference type="WBParaSite" id="nRc.2.0.1.t46120-RA"/>
    </source>
</evidence>